<evidence type="ECO:0000313" key="3">
    <source>
        <dbReference type="EMBL" id="EPS40513.1"/>
    </source>
</evidence>
<keyword evidence="2" id="KW-0472">Membrane</keyword>
<gene>
    <name evidence="3" type="ORF">H072_5652</name>
</gene>
<keyword evidence="2" id="KW-1133">Transmembrane helix</keyword>
<evidence type="ECO:0000256" key="1">
    <source>
        <dbReference type="SAM" id="MobiDB-lite"/>
    </source>
</evidence>
<proteinExistence type="predicted"/>
<dbReference type="HOGENOM" id="CLU_1331911_0_0_1"/>
<feature type="transmembrane region" description="Helical" evidence="2">
    <location>
        <begin position="132"/>
        <end position="152"/>
    </location>
</feature>
<reference evidence="3 4" key="1">
    <citation type="journal article" date="2013" name="PLoS Genet.">
        <title>Genomic mechanisms accounting for the adaptation to parasitism in nematode-trapping fungi.</title>
        <authorList>
            <person name="Meerupati T."/>
            <person name="Andersson K.M."/>
            <person name="Friman E."/>
            <person name="Kumar D."/>
            <person name="Tunlid A."/>
            <person name="Ahren D."/>
        </authorList>
    </citation>
    <scope>NUCLEOTIDE SEQUENCE [LARGE SCALE GENOMIC DNA]</scope>
    <source>
        <strain evidence="3 4">CBS 200.50</strain>
    </source>
</reference>
<feature type="region of interest" description="Disordered" evidence="1">
    <location>
        <begin position="60"/>
        <end position="126"/>
    </location>
</feature>
<sequence>MRWQPRVTNWFVDDAPITLCQDGTRCCDQGQGVQLPTNFVQGGATVTSFISHVSSSSSSSTVTTEAMSTTSTTTATTIVPSIRSSKTSLNPPAGTSTDPTTENKTSGLPSSSPPSSPPSQSSSPGIPNTAKIAIGAGVAVVAVIAAALAYIFRHKFKKHGPPVYEKNAKGPFEIATSQTAFGRRSFHAVTKPPSQRQNHVNVHELY</sequence>
<dbReference type="STRING" id="1284197.S8BM35"/>
<protein>
    <recommendedName>
        <fullName evidence="5">Mid2 domain-containing protein</fullName>
    </recommendedName>
</protein>
<dbReference type="AlphaFoldDB" id="S8BM35"/>
<evidence type="ECO:0008006" key="5">
    <source>
        <dbReference type="Google" id="ProtNLM"/>
    </source>
</evidence>
<dbReference type="EMBL" id="AQGS01000340">
    <property type="protein sequence ID" value="EPS40513.1"/>
    <property type="molecule type" value="Genomic_DNA"/>
</dbReference>
<keyword evidence="2" id="KW-0812">Transmembrane</keyword>
<evidence type="ECO:0000313" key="4">
    <source>
        <dbReference type="Proteomes" id="UP000015100"/>
    </source>
</evidence>
<dbReference type="Proteomes" id="UP000015100">
    <property type="component" value="Unassembled WGS sequence"/>
</dbReference>
<organism evidence="3 4">
    <name type="scientific">Dactylellina haptotyla (strain CBS 200.50)</name>
    <name type="common">Nematode-trapping fungus</name>
    <name type="synonym">Monacrosporium haptotylum</name>
    <dbReference type="NCBI Taxonomy" id="1284197"/>
    <lineage>
        <taxon>Eukaryota</taxon>
        <taxon>Fungi</taxon>
        <taxon>Dikarya</taxon>
        <taxon>Ascomycota</taxon>
        <taxon>Pezizomycotina</taxon>
        <taxon>Orbiliomycetes</taxon>
        <taxon>Orbiliales</taxon>
        <taxon>Orbiliaceae</taxon>
        <taxon>Dactylellina</taxon>
    </lineage>
</organism>
<reference evidence="4" key="2">
    <citation type="submission" date="2013-04" db="EMBL/GenBank/DDBJ databases">
        <title>Genomic mechanisms accounting for the adaptation to parasitism in nematode-trapping fungi.</title>
        <authorList>
            <person name="Ahren D.G."/>
        </authorList>
    </citation>
    <scope>NUCLEOTIDE SEQUENCE [LARGE SCALE GENOMIC DNA]</scope>
    <source>
        <strain evidence="4">CBS 200.50</strain>
    </source>
</reference>
<feature type="compositionally biased region" description="Polar residues" evidence="1">
    <location>
        <begin position="82"/>
        <end position="108"/>
    </location>
</feature>
<name>S8BM35_DACHA</name>
<keyword evidence="4" id="KW-1185">Reference proteome</keyword>
<accession>S8BM35</accession>
<comment type="caution">
    <text evidence="3">The sequence shown here is derived from an EMBL/GenBank/DDBJ whole genome shotgun (WGS) entry which is preliminary data.</text>
</comment>
<feature type="compositionally biased region" description="Low complexity" evidence="1">
    <location>
        <begin position="60"/>
        <end position="81"/>
    </location>
</feature>
<evidence type="ECO:0000256" key="2">
    <source>
        <dbReference type="SAM" id="Phobius"/>
    </source>
</evidence>